<comment type="caution">
    <text evidence="2">The sequence shown here is derived from an EMBL/GenBank/DDBJ whole genome shotgun (WGS) entry which is preliminary data.</text>
</comment>
<protein>
    <submittedName>
        <fullName evidence="2">Uncharacterized protein</fullName>
    </submittedName>
</protein>
<evidence type="ECO:0000313" key="3">
    <source>
        <dbReference type="Proteomes" id="UP001295794"/>
    </source>
</evidence>
<dbReference type="Proteomes" id="UP001295794">
    <property type="component" value="Unassembled WGS sequence"/>
</dbReference>
<keyword evidence="3" id="KW-1185">Reference proteome</keyword>
<dbReference type="AlphaFoldDB" id="A0AAD2HIP2"/>
<dbReference type="EMBL" id="CAVNYO010000411">
    <property type="protein sequence ID" value="CAK5276651.1"/>
    <property type="molecule type" value="Genomic_DNA"/>
</dbReference>
<evidence type="ECO:0000313" key="2">
    <source>
        <dbReference type="EMBL" id="CAK5276651.1"/>
    </source>
</evidence>
<accession>A0AAD2HIP2</accession>
<keyword evidence="1" id="KW-0732">Signal</keyword>
<organism evidence="2 3">
    <name type="scientific">Mycena citricolor</name>
    <dbReference type="NCBI Taxonomy" id="2018698"/>
    <lineage>
        <taxon>Eukaryota</taxon>
        <taxon>Fungi</taxon>
        <taxon>Dikarya</taxon>
        <taxon>Basidiomycota</taxon>
        <taxon>Agaricomycotina</taxon>
        <taxon>Agaricomycetes</taxon>
        <taxon>Agaricomycetidae</taxon>
        <taxon>Agaricales</taxon>
        <taxon>Marasmiineae</taxon>
        <taxon>Mycenaceae</taxon>
        <taxon>Mycena</taxon>
    </lineage>
</organism>
<name>A0AAD2HIP2_9AGAR</name>
<evidence type="ECO:0000256" key="1">
    <source>
        <dbReference type="SAM" id="SignalP"/>
    </source>
</evidence>
<sequence length="509" mass="53651">MPSPTRIFALTALFLSATASTIIPPGHRGTFNQSIADPPPAPQTQSSTIINTTTLVQPQKGGPAVHDLPSANVPPVTVTALDGTVTNATVADAVKLSADSHSTRRSYNTRRGNVGRFNRREDGFKEIFAGLPAGQKDASIEGLAYLTYTVVPNSTYNVDACLKWAQGIPGAVFVNLYYEFNNYLLDFVFSEKSNLKCAAYGDIHNATEKTNFGGQASYPTVACQTTPLTRIEQSSGWGLDSLIEPDSPEGYDPVFGPTNGANNAPGYMGFAFLDQYDVNACAQLCNGRGADPVGGGCAYFNIWRAVVSGVPTTYTCSMYYLVADGSTAVNYGQGDLVVTYSRGYKRKSLLPDGGFEGYTGCTDFCFTLSDSNWVGTSASGGSNDATIFHFNAYAQTGNSVALLGAAFGDNAEAGTLAPAQALSTKSGVSYVIQCFMNSAFSAPSLEASAHVDITWNGQVVGTFSGYSAGWKFVEATATGTGSDKLAFVGGSAPAWIFIDNCFVYEGTNA</sequence>
<feature type="signal peptide" evidence="1">
    <location>
        <begin position="1"/>
        <end position="19"/>
    </location>
</feature>
<gene>
    <name evidence="2" type="ORF">MYCIT1_LOCUS25085</name>
</gene>
<reference evidence="2" key="1">
    <citation type="submission" date="2023-11" db="EMBL/GenBank/DDBJ databases">
        <authorList>
            <person name="De Vega J J."/>
            <person name="De Vega J J."/>
        </authorList>
    </citation>
    <scope>NUCLEOTIDE SEQUENCE</scope>
</reference>
<proteinExistence type="predicted"/>
<feature type="chain" id="PRO_5042152126" evidence="1">
    <location>
        <begin position="20"/>
        <end position="509"/>
    </location>
</feature>